<dbReference type="InterPro" id="IPR011079">
    <property type="entry name" value="Ala_racemase_C"/>
</dbReference>
<evidence type="ECO:0000256" key="2">
    <source>
        <dbReference type="ARBA" id="ARBA00022898"/>
    </source>
</evidence>
<dbReference type="NCBIfam" id="TIGR00492">
    <property type="entry name" value="alr"/>
    <property type="match status" value="1"/>
</dbReference>
<dbReference type="PRINTS" id="PR00992">
    <property type="entry name" value="ALARACEMASE"/>
</dbReference>
<evidence type="ECO:0000259" key="4">
    <source>
        <dbReference type="SMART" id="SM01005"/>
    </source>
</evidence>
<keyword evidence="3" id="KW-0413">Isomerase</keyword>
<dbReference type="InterPro" id="IPR029066">
    <property type="entry name" value="PLP-binding_barrel"/>
</dbReference>
<dbReference type="Gene3D" id="2.40.37.10">
    <property type="entry name" value="Lyase, Ornithine Decarboxylase, Chain A, domain 1"/>
    <property type="match status" value="1"/>
</dbReference>
<accession>A0A383AR06</accession>
<dbReference type="SUPFAM" id="SSF50621">
    <property type="entry name" value="Alanine racemase C-terminal domain-like"/>
    <property type="match status" value="1"/>
</dbReference>
<gene>
    <name evidence="5" type="ORF">METZ01_LOCUS462833</name>
</gene>
<dbReference type="AlphaFoldDB" id="A0A383AR06"/>
<reference evidence="5" key="1">
    <citation type="submission" date="2018-05" db="EMBL/GenBank/DDBJ databases">
        <authorList>
            <person name="Lanie J.A."/>
            <person name="Ng W.-L."/>
            <person name="Kazmierczak K.M."/>
            <person name="Andrzejewski T.M."/>
            <person name="Davidsen T.M."/>
            <person name="Wayne K.J."/>
            <person name="Tettelin H."/>
            <person name="Glass J.I."/>
            <person name="Rusch D."/>
            <person name="Podicherti R."/>
            <person name="Tsui H.-C.T."/>
            <person name="Winkler M.E."/>
        </authorList>
    </citation>
    <scope>NUCLEOTIDE SEQUENCE</scope>
</reference>
<dbReference type="GO" id="GO:0030632">
    <property type="term" value="P:D-alanine biosynthetic process"/>
    <property type="evidence" value="ECO:0007669"/>
    <property type="project" value="TreeGrafter"/>
</dbReference>
<dbReference type="EMBL" id="UINC01194072">
    <property type="protein sequence ID" value="SVE09979.1"/>
    <property type="molecule type" value="Genomic_DNA"/>
</dbReference>
<dbReference type="Gene3D" id="3.20.20.10">
    <property type="entry name" value="Alanine racemase"/>
    <property type="match status" value="1"/>
</dbReference>
<dbReference type="CDD" id="cd00430">
    <property type="entry name" value="PLPDE_III_AR"/>
    <property type="match status" value="1"/>
</dbReference>
<dbReference type="InterPro" id="IPR000821">
    <property type="entry name" value="Ala_racemase"/>
</dbReference>
<dbReference type="SMART" id="SM01005">
    <property type="entry name" value="Ala_racemase_C"/>
    <property type="match status" value="1"/>
</dbReference>
<protein>
    <recommendedName>
        <fullName evidence="4">Alanine racemase C-terminal domain-containing protein</fullName>
    </recommendedName>
</protein>
<dbReference type="GO" id="GO:0008784">
    <property type="term" value="F:alanine racemase activity"/>
    <property type="evidence" value="ECO:0007669"/>
    <property type="project" value="InterPro"/>
</dbReference>
<proteinExistence type="predicted"/>
<keyword evidence="2" id="KW-0663">Pyridoxal phosphate</keyword>
<dbReference type="GO" id="GO:0005829">
    <property type="term" value="C:cytosol"/>
    <property type="evidence" value="ECO:0007669"/>
    <property type="project" value="TreeGrafter"/>
</dbReference>
<comment type="cofactor">
    <cofactor evidence="1">
        <name>pyridoxal 5'-phosphate</name>
        <dbReference type="ChEBI" id="CHEBI:597326"/>
    </cofactor>
</comment>
<evidence type="ECO:0000313" key="5">
    <source>
        <dbReference type="EMBL" id="SVE09979.1"/>
    </source>
</evidence>
<dbReference type="SUPFAM" id="SSF51419">
    <property type="entry name" value="PLP-binding barrel"/>
    <property type="match status" value="1"/>
</dbReference>
<evidence type="ECO:0000256" key="1">
    <source>
        <dbReference type="ARBA" id="ARBA00001933"/>
    </source>
</evidence>
<name>A0A383AR06_9ZZZZ</name>
<organism evidence="5">
    <name type="scientific">marine metagenome</name>
    <dbReference type="NCBI Taxonomy" id="408172"/>
    <lineage>
        <taxon>unclassified sequences</taxon>
        <taxon>metagenomes</taxon>
        <taxon>ecological metagenomes</taxon>
    </lineage>
</organism>
<dbReference type="PANTHER" id="PTHR30511">
    <property type="entry name" value="ALANINE RACEMASE"/>
    <property type="match status" value="1"/>
</dbReference>
<dbReference type="Pfam" id="PF00842">
    <property type="entry name" value="Ala_racemase_C"/>
    <property type="match status" value="1"/>
</dbReference>
<evidence type="ECO:0000256" key="3">
    <source>
        <dbReference type="ARBA" id="ARBA00023235"/>
    </source>
</evidence>
<feature type="non-terminal residue" evidence="5">
    <location>
        <position position="1"/>
    </location>
</feature>
<feature type="domain" description="Alanine racemase C-terminal" evidence="4">
    <location>
        <begin position="103"/>
        <end position="228"/>
    </location>
</feature>
<dbReference type="Pfam" id="PF01168">
    <property type="entry name" value="Ala_racemase_N"/>
    <property type="match status" value="1"/>
</dbReference>
<dbReference type="GO" id="GO:0030170">
    <property type="term" value="F:pyridoxal phosphate binding"/>
    <property type="evidence" value="ECO:0007669"/>
    <property type="project" value="TreeGrafter"/>
</dbReference>
<sequence length="228" mass="24532">AVDLARRVVGAGLLLEGVFTHFALADRSDEPITGLQVERFDDVLVELADAGFEAPLTHQANTAGALNRPDSHRSMVRIGVGIYGVEPSPLLRSRCRELGLQPAVWLRSEVSHLQVVGPGEGVGYSHRWTTPAETHLAIVPIGYADGIFRGWWNGGEVLIGGHRRPIRGVVTMDSLIVEVDGTVAVGDEVVLLGAQEDECLRAGEVGELLGTIGYEILTSLGARVPRRY</sequence>
<dbReference type="PANTHER" id="PTHR30511:SF0">
    <property type="entry name" value="ALANINE RACEMASE, CATABOLIC-RELATED"/>
    <property type="match status" value="1"/>
</dbReference>
<dbReference type="InterPro" id="IPR009006">
    <property type="entry name" value="Ala_racemase/Decarboxylase_C"/>
</dbReference>
<dbReference type="InterPro" id="IPR001608">
    <property type="entry name" value="Ala_racemase_N"/>
</dbReference>